<dbReference type="PANTHER" id="PTHR23150:SF19">
    <property type="entry name" value="FORMYLGLYCINE-GENERATING ENZYME"/>
    <property type="match status" value="1"/>
</dbReference>
<dbReference type="InterPro" id="IPR005532">
    <property type="entry name" value="SUMF_dom"/>
</dbReference>
<organism evidence="2 3">
    <name type="scientific">Vibrio zhugei</name>
    <dbReference type="NCBI Taxonomy" id="2479546"/>
    <lineage>
        <taxon>Bacteria</taxon>
        <taxon>Pseudomonadati</taxon>
        <taxon>Pseudomonadota</taxon>
        <taxon>Gammaproteobacteria</taxon>
        <taxon>Vibrionales</taxon>
        <taxon>Vibrionaceae</taxon>
        <taxon>Vibrio</taxon>
    </lineage>
</organism>
<reference evidence="3" key="1">
    <citation type="journal article" date="2019" name="Int. J. Syst. Evol. Microbiol.">
        <title>The Global Catalogue of Microorganisms (GCM) 10K type strain sequencing project: providing services to taxonomists for standard genome sequencing and annotation.</title>
        <authorList>
            <consortium name="The Broad Institute Genomics Platform"/>
            <consortium name="The Broad Institute Genome Sequencing Center for Infectious Disease"/>
            <person name="Wu L."/>
            <person name="Ma J."/>
        </authorList>
    </citation>
    <scope>NUCLEOTIDE SEQUENCE [LARGE SCALE GENOMIC DNA]</scope>
    <source>
        <strain evidence="3">KCTC 62784</strain>
    </source>
</reference>
<dbReference type="PANTHER" id="PTHR23150">
    <property type="entry name" value="SULFATASE MODIFYING FACTOR 1, 2"/>
    <property type="match status" value="1"/>
</dbReference>
<sequence>MTSETLSKKQVNTIVDNINTLYPDASKNLKEKAADVVIRAVENLVYVKGGTFDMGDFKTNCNIPSKTFDRMDWSPDASCLASPASVANGAQHLHQVTLDSYSISKYMTSFGDMEWMHKINQLPVALYAFHEKRQVKRSDADYQDRVDYASDYPASTKSWQEAKDYCLWLGKISTIKFDLPTEAQWEYAARSRGKHVYYATNTGYRQVREGSYYNPKTQKYVEYNNNQVNASNHIEKIGVYPPNPLGLYDMTSVNKQWVNDWYSKNYYLHSPEKNPKGPKTGSEKVVRSGVAVRVFGRRGQDPQLKYHSVNYSFRCSAN</sequence>
<dbReference type="EMBL" id="JBHRSE010000013">
    <property type="protein sequence ID" value="MFC3022677.1"/>
    <property type="molecule type" value="Genomic_DNA"/>
</dbReference>
<dbReference type="Proteomes" id="UP001595384">
    <property type="component" value="Unassembled WGS sequence"/>
</dbReference>
<gene>
    <name evidence="2" type="ORF">ACFODT_02365</name>
</gene>
<dbReference type="Pfam" id="PF03781">
    <property type="entry name" value="FGE-sulfatase"/>
    <property type="match status" value="1"/>
</dbReference>
<name>A0ABV7C3S3_9VIBR</name>
<protein>
    <submittedName>
        <fullName evidence="2">Formylglycine-generating enzyme family protein</fullName>
    </submittedName>
</protein>
<dbReference type="InterPro" id="IPR042095">
    <property type="entry name" value="SUMF_sf"/>
</dbReference>
<proteinExistence type="predicted"/>
<keyword evidence="3" id="KW-1185">Reference proteome</keyword>
<evidence type="ECO:0000313" key="3">
    <source>
        <dbReference type="Proteomes" id="UP001595384"/>
    </source>
</evidence>
<dbReference type="InterPro" id="IPR051043">
    <property type="entry name" value="Sulfatase_Mod_Factor_Kinase"/>
</dbReference>
<dbReference type="Gene3D" id="3.90.1580.10">
    <property type="entry name" value="paralog of FGE (formylglycine-generating enzyme)"/>
    <property type="match status" value="1"/>
</dbReference>
<dbReference type="InterPro" id="IPR016187">
    <property type="entry name" value="CTDL_fold"/>
</dbReference>
<dbReference type="SUPFAM" id="SSF56436">
    <property type="entry name" value="C-type lectin-like"/>
    <property type="match status" value="1"/>
</dbReference>
<comment type="caution">
    <text evidence="2">The sequence shown here is derived from an EMBL/GenBank/DDBJ whole genome shotgun (WGS) entry which is preliminary data.</text>
</comment>
<accession>A0ABV7C3S3</accession>
<feature type="domain" description="Sulfatase-modifying factor enzyme-like" evidence="1">
    <location>
        <begin position="42"/>
        <end position="289"/>
    </location>
</feature>
<dbReference type="RefSeq" id="WP_390257963.1">
    <property type="nucleotide sequence ID" value="NZ_JBHRSE010000013.1"/>
</dbReference>
<evidence type="ECO:0000313" key="2">
    <source>
        <dbReference type="EMBL" id="MFC3022677.1"/>
    </source>
</evidence>
<evidence type="ECO:0000259" key="1">
    <source>
        <dbReference type="Pfam" id="PF03781"/>
    </source>
</evidence>